<feature type="region of interest" description="Disordered" evidence="1">
    <location>
        <begin position="1"/>
        <end position="61"/>
    </location>
</feature>
<feature type="compositionally biased region" description="Low complexity" evidence="1">
    <location>
        <begin position="40"/>
        <end position="53"/>
    </location>
</feature>
<dbReference type="AlphaFoldDB" id="A0A553PGF2"/>
<evidence type="ECO:0000313" key="3">
    <source>
        <dbReference type="Proteomes" id="UP000318571"/>
    </source>
</evidence>
<proteinExistence type="predicted"/>
<dbReference type="Pfam" id="PF15753">
    <property type="entry name" value="BLOC1S3"/>
    <property type="match status" value="1"/>
</dbReference>
<comment type="caution">
    <text evidence="2">The sequence shown here is derived from an EMBL/GenBank/DDBJ whole genome shotgun (WGS) entry which is preliminary data.</text>
</comment>
<dbReference type="EMBL" id="VCGU01000004">
    <property type="protein sequence ID" value="TRY76756.1"/>
    <property type="molecule type" value="Genomic_DNA"/>
</dbReference>
<protein>
    <submittedName>
        <fullName evidence="2">Uncharacterized protein</fullName>
    </submittedName>
</protein>
<evidence type="ECO:0000256" key="1">
    <source>
        <dbReference type="SAM" id="MobiDB-lite"/>
    </source>
</evidence>
<reference evidence="2 3" key="1">
    <citation type="journal article" date="2018" name="Nat. Ecol. Evol.">
        <title>Genomic signatures of mitonuclear coevolution across populations of Tigriopus californicus.</title>
        <authorList>
            <person name="Barreto F.S."/>
            <person name="Watson E.T."/>
            <person name="Lima T.G."/>
            <person name="Willett C.S."/>
            <person name="Edmands S."/>
            <person name="Li W."/>
            <person name="Burton R.S."/>
        </authorList>
    </citation>
    <scope>NUCLEOTIDE SEQUENCE [LARGE SCALE GENOMIC DNA]</scope>
    <source>
        <strain evidence="2 3">San Diego</strain>
    </source>
</reference>
<gene>
    <name evidence="2" type="ORF">TCAL_07607</name>
</gene>
<dbReference type="InterPro" id="IPR017245">
    <property type="entry name" value="BLOC-1_complex_su-3"/>
</dbReference>
<keyword evidence="3" id="KW-1185">Reference proteome</keyword>
<accession>A0A553PGF2</accession>
<sequence length="189" mass="20815">MIVSGEASESEDEITPTPSTSSKFNHVPLRSRSSTSLKGVSPSPSFSSTTSSSRDARDVRDARSAGLSHSWNLTMSSVSKAVGKLGESLSRQATLDDPPYSNYSGKSLLHQKLHEKNDSLKKNIDGFVEDTISRVPKELENILGSYAKTQFYFQEVVISMQQANHYTAESLESMEDCIEISQSIRFPET</sequence>
<dbReference type="Proteomes" id="UP000318571">
    <property type="component" value="Chromosome 5"/>
</dbReference>
<name>A0A553PGF2_TIGCA</name>
<evidence type="ECO:0000313" key="2">
    <source>
        <dbReference type="EMBL" id="TRY76756.1"/>
    </source>
</evidence>
<organism evidence="2 3">
    <name type="scientific">Tigriopus californicus</name>
    <name type="common">Marine copepod</name>
    <dbReference type="NCBI Taxonomy" id="6832"/>
    <lineage>
        <taxon>Eukaryota</taxon>
        <taxon>Metazoa</taxon>
        <taxon>Ecdysozoa</taxon>
        <taxon>Arthropoda</taxon>
        <taxon>Crustacea</taxon>
        <taxon>Multicrustacea</taxon>
        <taxon>Hexanauplia</taxon>
        <taxon>Copepoda</taxon>
        <taxon>Harpacticoida</taxon>
        <taxon>Harpacticidae</taxon>
        <taxon>Tigriopus</taxon>
    </lineage>
</organism>